<dbReference type="PROSITE" id="PS50850">
    <property type="entry name" value="MFS"/>
    <property type="match status" value="1"/>
</dbReference>
<dbReference type="GO" id="GO:0005886">
    <property type="term" value="C:plasma membrane"/>
    <property type="evidence" value="ECO:0007669"/>
    <property type="project" value="TreeGrafter"/>
</dbReference>
<dbReference type="GO" id="GO:0022857">
    <property type="term" value="F:transmembrane transporter activity"/>
    <property type="evidence" value="ECO:0007669"/>
    <property type="project" value="InterPro"/>
</dbReference>
<feature type="transmembrane region" description="Helical" evidence="7">
    <location>
        <begin position="148"/>
        <end position="168"/>
    </location>
</feature>
<evidence type="ECO:0000256" key="2">
    <source>
        <dbReference type="ARBA" id="ARBA00022448"/>
    </source>
</evidence>
<evidence type="ECO:0000256" key="5">
    <source>
        <dbReference type="ARBA" id="ARBA00023136"/>
    </source>
</evidence>
<dbReference type="InterPro" id="IPR010573">
    <property type="entry name" value="MFS_Str1/Tri12-like"/>
</dbReference>
<name>A0AAD4CL76_ASPNN</name>
<evidence type="ECO:0000313" key="10">
    <source>
        <dbReference type="Proteomes" id="UP001194746"/>
    </source>
</evidence>
<dbReference type="AlphaFoldDB" id="A0AAD4CL76"/>
<keyword evidence="5 7" id="KW-0472">Membrane</keyword>
<dbReference type="PANTHER" id="PTHR23501:SF109">
    <property type="entry name" value="MAJOR FACILITATOR SUPERFAMILY (MFS) PROFILE DOMAIN-CONTAINING PROTEIN-RELATED"/>
    <property type="match status" value="1"/>
</dbReference>
<dbReference type="InterPro" id="IPR036259">
    <property type="entry name" value="MFS_trans_sf"/>
</dbReference>
<feature type="transmembrane region" description="Helical" evidence="7">
    <location>
        <begin position="415"/>
        <end position="443"/>
    </location>
</feature>
<keyword evidence="2" id="KW-0813">Transport</keyword>
<comment type="subcellular location">
    <subcellularLocation>
        <location evidence="1">Membrane</location>
        <topology evidence="1">Multi-pass membrane protein</topology>
    </subcellularLocation>
</comment>
<dbReference type="PANTHER" id="PTHR23501">
    <property type="entry name" value="MAJOR FACILITATOR SUPERFAMILY"/>
    <property type="match status" value="1"/>
</dbReference>
<dbReference type="PROSITE" id="PS00216">
    <property type="entry name" value="SUGAR_TRANSPORT_1"/>
    <property type="match status" value="1"/>
</dbReference>
<dbReference type="CDD" id="cd06179">
    <property type="entry name" value="MFS_TRI12_like"/>
    <property type="match status" value="1"/>
</dbReference>
<feature type="domain" description="Major facilitator superfamily (MFS) profile" evidence="8">
    <location>
        <begin position="55"/>
        <end position="567"/>
    </location>
</feature>
<evidence type="ECO:0000259" key="8">
    <source>
        <dbReference type="PROSITE" id="PS50850"/>
    </source>
</evidence>
<organism evidence="9 10">
    <name type="scientific">Aspergillus nanangensis</name>
    <dbReference type="NCBI Taxonomy" id="2582783"/>
    <lineage>
        <taxon>Eukaryota</taxon>
        <taxon>Fungi</taxon>
        <taxon>Dikarya</taxon>
        <taxon>Ascomycota</taxon>
        <taxon>Pezizomycotina</taxon>
        <taxon>Eurotiomycetes</taxon>
        <taxon>Eurotiomycetidae</taxon>
        <taxon>Eurotiales</taxon>
        <taxon>Aspergillaceae</taxon>
        <taxon>Aspergillus</taxon>
        <taxon>Aspergillus subgen. Circumdati</taxon>
    </lineage>
</organism>
<feature type="compositionally biased region" description="Low complexity" evidence="6">
    <location>
        <begin position="7"/>
        <end position="17"/>
    </location>
</feature>
<accession>A0AAD4CL76</accession>
<dbReference type="InterPro" id="IPR053791">
    <property type="entry name" value="MFS_Tri12-like"/>
</dbReference>
<dbReference type="EMBL" id="VCAU01000058">
    <property type="protein sequence ID" value="KAF9887642.1"/>
    <property type="molecule type" value="Genomic_DNA"/>
</dbReference>
<evidence type="ECO:0000256" key="1">
    <source>
        <dbReference type="ARBA" id="ARBA00004141"/>
    </source>
</evidence>
<feature type="transmembrane region" description="Helical" evidence="7">
    <location>
        <begin position="390"/>
        <end position="409"/>
    </location>
</feature>
<dbReference type="InterPro" id="IPR005829">
    <property type="entry name" value="Sugar_transporter_CS"/>
</dbReference>
<evidence type="ECO:0000313" key="9">
    <source>
        <dbReference type="EMBL" id="KAF9887642.1"/>
    </source>
</evidence>
<evidence type="ECO:0000256" key="4">
    <source>
        <dbReference type="ARBA" id="ARBA00022989"/>
    </source>
</evidence>
<sequence length="596" mass="63227">MSEAKDSTTSSMGPGSSSEKDAVHMEDVGCAESVHHNNPVGHDAAGLTGYWKSYRLLGSLLAIVLLGNNLFIGYSMPVNILSVINGDIGPSPNIYLVTMCFTLVSGVLLLVVGRISDIVGRRYFMIGGQAFAVIGSIVAAKANSIETVIGGTVLMAVAGAGQQLYPLLVQELVPNKHRGLAQGAISIGVLPTLGFGPAIARSFVESGAGWRWCYWLNAIAGGVSLILFASCYFPPDFHMINSDMTRMQELKELDYGGLILYSAGLVLVVLAFLWGEGTYPWDSAHVIATLVIGGLTLIGFGVYETYMPLKQPLLPVKLLKIRNLVACVIVGSVGQMVWYALNVLWPTQITQFYTTDNILVGIMSSTTGVALACGEFIFSPLLRLVGKPRWQLVLSSIGTALFCCLMGLNNQNTKGFALACTILSGLSVGWIELVATVVVGLVVPPEDIGVAQGFFASTRAVTGTVATSIYICIYSNRLSTFLPEDVIPAVEKAGLPSSSTTQLLEAVAQGVTSAIDKVPGMTDAIKAALDLATKHAYARAFKIVYLSSLGFAGLAVIAAFFVSDVDKYMTNFVNKTVDRSQAPGREKSSDDGTTAV</sequence>
<evidence type="ECO:0000256" key="7">
    <source>
        <dbReference type="SAM" id="Phobius"/>
    </source>
</evidence>
<feature type="transmembrane region" description="Helical" evidence="7">
    <location>
        <begin position="94"/>
        <end position="111"/>
    </location>
</feature>
<evidence type="ECO:0000256" key="6">
    <source>
        <dbReference type="SAM" id="MobiDB-lite"/>
    </source>
</evidence>
<dbReference type="Proteomes" id="UP001194746">
    <property type="component" value="Unassembled WGS sequence"/>
</dbReference>
<feature type="transmembrane region" description="Helical" evidence="7">
    <location>
        <begin position="286"/>
        <end position="303"/>
    </location>
</feature>
<dbReference type="Gene3D" id="1.20.1250.20">
    <property type="entry name" value="MFS general substrate transporter like domains"/>
    <property type="match status" value="2"/>
</dbReference>
<gene>
    <name evidence="9" type="ORF">FE257_009735</name>
</gene>
<reference evidence="9" key="1">
    <citation type="journal article" date="2019" name="Beilstein J. Org. Chem.">
        <title>Nanangenines: drimane sesquiterpenoids as the dominant metabolite cohort of a novel Australian fungus, Aspergillus nanangensis.</title>
        <authorList>
            <person name="Lacey H.J."/>
            <person name="Gilchrist C.L.M."/>
            <person name="Crombie A."/>
            <person name="Kalaitzis J.A."/>
            <person name="Vuong D."/>
            <person name="Rutledge P.J."/>
            <person name="Turner P."/>
            <person name="Pitt J.I."/>
            <person name="Lacey E."/>
            <person name="Chooi Y.H."/>
            <person name="Piggott A.M."/>
        </authorList>
    </citation>
    <scope>NUCLEOTIDE SEQUENCE</scope>
    <source>
        <strain evidence="9">MST-FP2251</strain>
    </source>
</reference>
<feature type="region of interest" description="Disordered" evidence="6">
    <location>
        <begin position="1"/>
        <end position="21"/>
    </location>
</feature>
<feature type="transmembrane region" description="Helical" evidence="7">
    <location>
        <begin position="324"/>
        <end position="345"/>
    </location>
</feature>
<feature type="transmembrane region" description="Helical" evidence="7">
    <location>
        <begin position="543"/>
        <end position="562"/>
    </location>
</feature>
<comment type="caution">
    <text evidence="9">The sequence shown here is derived from an EMBL/GenBank/DDBJ whole genome shotgun (WGS) entry which is preliminary data.</text>
</comment>
<keyword evidence="10" id="KW-1185">Reference proteome</keyword>
<feature type="transmembrane region" description="Helical" evidence="7">
    <location>
        <begin position="212"/>
        <end position="234"/>
    </location>
</feature>
<feature type="transmembrane region" description="Helical" evidence="7">
    <location>
        <begin position="56"/>
        <end position="74"/>
    </location>
</feature>
<keyword evidence="4 7" id="KW-1133">Transmembrane helix</keyword>
<proteinExistence type="predicted"/>
<feature type="transmembrane region" description="Helical" evidence="7">
    <location>
        <begin position="357"/>
        <end position="378"/>
    </location>
</feature>
<feature type="transmembrane region" description="Helical" evidence="7">
    <location>
        <begin position="180"/>
        <end position="200"/>
    </location>
</feature>
<protein>
    <recommendedName>
        <fullName evidence="8">Major facilitator superfamily (MFS) profile domain-containing protein</fullName>
    </recommendedName>
</protein>
<dbReference type="InterPro" id="IPR020846">
    <property type="entry name" value="MFS_dom"/>
</dbReference>
<evidence type="ECO:0000256" key="3">
    <source>
        <dbReference type="ARBA" id="ARBA00022692"/>
    </source>
</evidence>
<keyword evidence="3 7" id="KW-0812">Transmembrane</keyword>
<reference evidence="9" key="2">
    <citation type="submission" date="2020-02" db="EMBL/GenBank/DDBJ databases">
        <authorList>
            <person name="Gilchrist C.L.M."/>
            <person name="Chooi Y.-H."/>
        </authorList>
    </citation>
    <scope>NUCLEOTIDE SEQUENCE</scope>
    <source>
        <strain evidence="9">MST-FP2251</strain>
    </source>
</reference>
<dbReference type="Pfam" id="PF06609">
    <property type="entry name" value="TRI12"/>
    <property type="match status" value="1"/>
</dbReference>
<dbReference type="SUPFAM" id="SSF103473">
    <property type="entry name" value="MFS general substrate transporter"/>
    <property type="match status" value="1"/>
</dbReference>
<feature type="transmembrane region" description="Helical" evidence="7">
    <location>
        <begin position="255"/>
        <end position="274"/>
    </location>
</feature>